<protein>
    <submittedName>
        <fullName evidence="3">Transposase</fullName>
    </submittedName>
</protein>
<dbReference type="EMBL" id="UZAF01016250">
    <property type="protein sequence ID" value="VDO24000.1"/>
    <property type="molecule type" value="Genomic_DNA"/>
</dbReference>
<dbReference type="Proteomes" id="UP000268014">
    <property type="component" value="Unassembled WGS sequence"/>
</dbReference>
<organism evidence="3">
    <name type="scientific">Haemonchus placei</name>
    <name type="common">Barber's pole worm</name>
    <dbReference type="NCBI Taxonomy" id="6290"/>
    <lineage>
        <taxon>Eukaryota</taxon>
        <taxon>Metazoa</taxon>
        <taxon>Ecdysozoa</taxon>
        <taxon>Nematoda</taxon>
        <taxon>Chromadorea</taxon>
        <taxon>Rhabditida</taxon>
        <taxon>Rhabditina</taxon>
        <taxon>Rhabditomorpha</taxon>
        <taxon>Strongyloidea</taxon>
        <taxon>Trichostrongylidae</taxon>
        <taxon>Haemonchus</taxon>
    </lineage>
</organism>
<proteinExistence type="predicted"/>
<reference evidence="3" key="1">
    <citation type="submission" date="2017-02" db="UniProtKB">
        <authorList>
            <consortium name="WormBaseParasite"/>
        </authorList>
    </citation>
    <scope>IDENTIFICATION</scope>
</reference>
<dbReference type="WBParaSite" id="HPLM_0000478701-mRNA-1">
    <property type="protein sequence ID" value="HPLM_0000478701-mRNA-1"/>
    <property type="gene ID" value="HPLM_0000478701"/>
</dbReference>
<gene>
    <name evidence="1" type="ORF">HPLM_LOCUS4779</name>
</gene>
<sequence length="65" mass="7376">MMQAGKIKYDKRRDSIARCSVLSRLKKNCSKEHTTAEASAMYIGALVNTHLAMISYESLKTRIRV</sequence>
<evidence type="ECO:0000313" key="3">
    <source>
        <dbReference type="WBParaSite" id="HPLM_0000478701-mRNA-1"/>
    </source>
</evidence>
<dbReference type="AlphaFoldDB" id="A0A0N4W4H1"/>
<accession>A0A0N4W4H1</accession>
<evidence type="ECO:0000313" key="2">
    <source>
        <dbReference type="Proteomes" id="UP000268014"/>
    </source>
</evidence>
<reference evidence="1 2" key="2">
    <citation type="submission" date="2018-11" db="EMBL/GenBank/DDBJ databases">
        <authorList>
            <consortium name="Pathogen Informatics"/>
        </authorList>
    </citation>
    <scope>NUCLEOTIDE SEQUENCE [LARGE SCALE GENOMIC DNA]</scope>
    <source>
        <strain evidence="1 2">MHpl1</strain>
    </source>
</reference>
<keyword evidence="2" id="KW-1185">Reference proteome</keyword>
<name>A0A0N4W4H1_HAEPC</name>
<evidence type="ECO:0000313" key="1">
    <source>
        <dbReference type="EMBL" id="VDO24000.1"/>
    </source>
</evidence>